<comment type="caution">
    <text evidence="2">The sequence shown here is derived from an EMBL/GenBank/DDBJ whole genome shotgun (WGS) entry which is preliminary data.</text>
</comment>
<dbReference type="SUPFAM" id="SSF51556">
    <property type="entry name" value="Metallo-dependent hydrolases"/>
    <property type="match status" value="1"/>
</dbReference>
<dbReference type="PANTHER" id="PTHR43794">
    <property type="entry name" value="AMINOHYDROLASE SSNA-RELATED"/>
    <property type="match status" value="1"/>
</dbReference>
<dbReference type="Pfam" id="PF01979">
    <property type="entry name" value="Amidohydro_1"/>
    <property type="match status" value="1"/>
</dbReference>
<dbReference type="Proteomes" id="UP000287224">
    <property type="component" value="Unassembled WGS sequence"/>
</dbReference>
<dbReference type="PANTHER" id="PTHR43794:SF5">
    <property type="entry name" value="CHLOROHYDROLASE FAMILY PROTEIN"/>
    <property type="match status" value="1"/>
</dbReference>
<sequence>MQTLTREQLRKDEVDHYYQQTHLRHLLIRGCTILAPNEPDKLLHDQDILIIGRYIAAVGPSGTLSLNPLHLDKIITGKNRLVLPGLINAHTHSLENLLKATSPSLPLELWLVPLFGNSIEWSPHLVYLSTLLGALEMLKTGTTAVLDHLWTSAGVAGEYLDATMHAYHDAGIRAAVAPSIEDRDLVLEAGTRYGLHFPGHPFTDRFADWEPIEVQLEVLEQFIATWDNSANGRLRCFTGPSGIHWCSPQLLEACLNLTERYQTGMHLHAVETELQAAVIHETLGQGGIRYLEQMGLLRPGTSLAHTIWLDPGDLKILSRTGTTVVHNPISNLRLGSGRFPLSDALDQGVNIALGSDGSASNDRQNMFDVLKLTGLMHNLPQIDYRRWPQPATILQAATEGGATALGLPGELGRIEERQLADLILLDLDADAFVPLRDPYLHLIYCEHGTAIDGVIVNGEIVVEQGKMLNVDEAALRQEIREQCRFAMAQAPDSQTLLAHTNEILAQLDTLRQLFLQKK</sequence>
<keyword evidence="3" id="KW-1185">Reference proteome</keyword>
<proteinExistence type="predicted"/>
<dbReference type="SUPFAM" id="SSF51338">
    <property type="entry name" value="Composite domain of metallo-dependent hydrolases"/>
    <property type="match status" value="2"/>
</dbReference>
<evidence type="ECO:0000313" key="3">
    <source>
        <dbReference type="Proteomes" id="UP000287224"/>
    </source>
</evidence>
<reference evidence="3" key="1">
    <citation type="submission" date="2018-12" db="EMBL/GenBank/DDBJ databases">
        <title>Tengunoibacter tsumagoiensis gen. nov., sp. nov., Dictyobacter kobayashii sp. nov., D. alpinus sp. nov., and D. joshuensis sp. nov. and description of Dictyobacteraceae fam. nov. within the order Ktedonobacterales isolated from Tengu-no-mugimeshi.</title>
        <authorList>
            <person name="Wang C.M."/>
            <person name="Zheng Y."/>
            <person name="Sakai Y."/>
            <person name="Toyoda A."/>
            <person name="Minakuchi Y."/>
            <person name="Abe K."/>
            <person name="Yokota A."/>
            <person name="Yabe S."/>
        </authorList>
    </citation>
    <scope>NUCLEOTIDE SEQUENCE [LARGE SCALE GENOMIC DNA]</scope>
    <source>
        <strain evidence="3">S-27</strain>
    </source>
</reference>
<name>A0A401ZQF5_9CHLR</name>
<organism evidence="2 3">
    <name type="scientific">Dictyobacter aurantiacus</name>
    <dbReference type="NCBI Taxonomy" id="1936993"/>
    <lineage>
        <taxon>Bacteria</taxon>
        <taxon>Bacillati</taxon>
        <taxon>Chloroflexota</taxon>
        <taxon>Ktedonobacteria</taxon>
        <taxon>Ktedonobacterales</taxon>
        <taxon>Dictyobacteraceae</taxon>
        <taxon>Dictyobacter</taxon>
    </lineage>
</organism>
<dbReference type="GO" id="GO:0016810">
    <property type="term" value="F:hydrolase activity, acting on carbon-nitrogen (but not peptide) bonds"/>
    <property type="evidence" value="ECO:0007669"/>
    <property type="project" value="InterPro"/>
</dbReference>
<dbReference type="InterPro" id="IPR006680">
    <property type="entry name" value="Amidohydro-rel"/>
</dbReference>
<gene>
    <name evidence="2" type="primary">mtaD</name>
    <name evidence="2" type="ORF">KDAU_64300</name>
</gene>
<dbReference type="InterPro" id="IPR011059">
    <property type="entry name" value="Metal-dep_hydrolase_composite"/>
</dbReference>
<dbReference type="EMBL" id="BIFQ01000002">
    <property type="protein sequence ID" value="GCE09101.1"/>
    <property type="molecule type" value="Genomic_DNA"/>
</dbReference>
<protein>
    <submittedName>
        <fullName evidence="2">5-methylthioadenosine/S-adenosylhomocysteine deaminase</fullName>
    </submittedName>
</protein>
<dbReference type="AlphaFoldDB" id="A0A401ZQF5"/>
<accession>A0A401ZQF5</accession>
<dbReference type="InterPro" id="IPR032466">
    <property type="entry name" value="Metal_Hydrolase"/>
</dbReference>
<feature type="domain" description="Amidohydrolase-related" evidence="1">
    <location>
        <begin position="81"/>
        <end position="461"/>
    </location>
</feature>
<dbReference type="OrthoDB" id="9807210at2"/>
<dbReference type="RefSeq" id="WP_126601544.1">
    <property type="nucleotide sequence ID" value="NZ_BIFQ01000002.1"/>
</dbReference>
<dbReference type="InterPro" id="IPR050287">
    <property type="entry name" value="MTA/SAH_deaminase"/>
</dbReference>
<evidence type="ECO:0000313" key="2">
    <source>
        <dbReference type="EMBL" id="GCE09101.1"/>
    </source>
</evidence>
<evidence type="ECO:0000259" key="1">
    <source>
        <dbReference type="Pfam" id="PF01979"/>
    </source>
</evidence>
<dbReference type="Gene3D" id="2.30.40.10">
    <property type="entry name" value="Urease, subunit C, domain 1"/>
    <property type="match status" value="1"/>
</dbReference>
<dbReference type="Gene3D" id="3.20.20.140">
    <property type="entry name" value="Metal-dependent hydrolases"/>
    <property type="match status" value="1"/>
</dbReference>